<keyword evidence="6 7" id="KW-0694">RNA-binding</keyword>
<evidence type="ECO:0000256" key="1">
    <source>
        <dbReference type="ARBA" id="ARBA00022490"/>
    </source>
</evidence>
<dbReference type="InterPro" id="IPR011530">
    <property type="entry name" value="rRNA_adenine_dimethylase"/>
</dbReference>
<dbReference type="InterPro" id="IPR020596">
    <property type="entry name" value="rRNA_Ade_Mease_Trfase_CS"/>
</dbReference>
<dbReference type="InterPro" id="IPR001737">
    <property type="entry name" value="KsgA/Erm"/>
</dbReference>
<dbReference type="GO" id="GO:0052908">
    <property type="term" value="F:16S rRNA (adenine(1518)-N(6)/adenine(1519)-N(6))-dimethyltransferase activity"/>
    <property type="evidence" value="ECO:0007669"/>
    <property type="project" value="UniProtKB-EC"/>
</dbReference>
<dbReference type="EMBL" id="MFGW01000250">
    <property type="protein sequence ID" value="OGF58392.1"/>
    <property type="molecule type" value="Genomic_DNA"/>
</dbReference>
<feature type="binding site" evidence="7 8">
    <location>
        <position position="45"/>
    </location>
    <ligand>
        <name>S-adenosyl-L-methionine</name>
        <dbReference type="ChEBI" id="CHEBI:59789"/>
    </ligand>
</feature>
<dbReference type="CDD" id="cd02440">
    <property type="entry name" value="AdoMet_MTases"/>
    <property type="match status" value="1"/>
</dbReference>
<dbReference type="AlphaFoldDB" id="A0A1F5V4P4"/>
<sequence length="313" mass="35432">MPWYSQESGTSSIDKTALFFAKGVPDIAITYCYSNMMNKRRLGQNFLISTRIARRIAQTAAIRAGDTVIEIGPGKGALTRHLLKTGARIIAVEIDPYLVQLLREKFASEQNLVIINDDILTQSISALTHQGNQTESVTKIIGNIPFSITSPLIEWLIHEKPFFHQALLMLQKEFAARLIASPHNKDYGKLSVIAELYFERKFSFDVKKNMFYPVPKVDATVIKLTVRDKLTIPVQNNAIPSFEEFLIHCFAHRRKTLLKSLQVSYGGKKSAALKNKLLGILTDLNIKTNIRAEQLTLAEFWTLFKHLDKQESL</sequence>
<keyword evidence="5 7" id="KW-0949">S-adenosyl-L-methionine</keyword>
<evidence type="ECO:0000256" key="7">
    <source>
        <dbReference type="HAMAP-Rule" id="MF_00607"/>
    </source>
</evidence>
<evidence type="ECO:0000256" key="3">
    <source>
        <dbReference type="ARBA" id="ARBA00022603"/>
    </source>
</evidence>
<comment type="caution">
    <text evidence="10">The sequence shown here is derived from an EMBL/GenBank/DDBJ whole genome shotgun (WGS) entry which is preliminary data.</text>
</comment>
<evidence type="ECO:0000256" key="8">
    <source>
        <dbReference type="PROSITE-ProRule" id="PRU01026"/>
    </source>
</evidence>
<dbReference type="EC" id="2.1.1.182" evidence="7"/>
<dbReference type="PROSITE" id="PS51689">
    <property type="entry name" value="SAM_RNA_A_N6_MT"/>
    <property type="match status" value="1"/>
</dbReference>
<dbReference type="Gene3D" id="1.10.8.100">
    <property type="entry name" value="Ribosomal RNA adenine dimethylase-like, domain 2"/>
    <property type="match status" value="1"/>
</dbReference>
<dbReference type="HAMAP" id="MF_00607">
    <property type="entry name" value="16SrRNA_methyltr_A"/>
    <property type="match status" value="1"/>
</dbReference>
<evidence type="ECO:0000256" key="5">
    <source>
        <dbReference type="ARBA" id="ARBA00022691"/>
    </source>
</evidence>
<dbReference type="InterPro" id="IPR023165">
    <property type="entry name" value="rRNA_Ade_diMease-like_C"/>
</dbReference>
<accession>A0A1F5V4P4</accession>
<keyword evidence="3 7" id="KW-0489">Methyltransferase</keyword>
<evidence type="ECO:0000256" key="4">
    <source>
        <dbReference type="ARBA" id="ARBA00022679"/>
    </source>
</evidence>
<comment type="similarity">
    <text evidence="7">Belongs to the class I-like SAM-binding methyltransferase superfamily. rRNA adenine N(6)-methyltransferase family. RsmA subfamily.</text>
</comment>
<keyword evidence="1 7" id="KW-0963">Cytoplasm</keyword>
<dbReference type="Pfam" id="PF00398">
    <property type="entry name" value="RrnaAD"/>
    <property type="match status" value="1"/>
</dbReference>
<dbReference type="NCBIfam" id="TIGR00755">
    <property type="entry name" value="ksgA"/>
    <property type="match status" value="1"/>
</dbReference>
<dbReference type="GO" id="GO:0003723">
    <property type="term" value="F:RNA binding"/>
    <property type="evidence" value="ECO:0007669"/>
    <property type="project" value="UniProtKB-UniRule"/>
</dbReference>
<comment type="catalytic activity">
    <reaction evidence="7">
        <text>adenosine(1518)/adenosine(1519) in 16S rRNA + 4 S-adenosyl-L-methionine = N(6)-dimethyladenosine(1518)/N(6)-dimethyladenosine(1519) in 16S rRNA + 4 S-adenosyl-L-homocysteine + 4 H(+)</text>
        <dbReference type="Rhea" id="RHEA:19609"/>
        <dbReference type="Rhea" id="RHEA-COMP:10232"/>
        <dbReference type="Rhea" id="RHEA-COMP:10233"/>
        <dbReference type="ChEBI" id="CHEBI:15378"/>
        <dbReference type="ChEBI" id="CHEBI:57856"/>
        <dbReference type="ChEBI" id="CHEBI:59789"/>
        <dbReference type="ChEBI" id="CHEBI:74411"/>
        <dbReference type="ChEBI" id="CHEBI:74493"/>
        <dbReference type="EC" id="2.1.1.182"/>
    </reaction>
</comment>
<feature type="binding site" evidence="7 8">
    <location>
        <position position="118"/>
    </location>
    <ligand>
        <name>S-adenosyl-L-methionine</name>
        <dbReference type="ChEBI" id="CHEBI:59789"/>
    </ligand>
</feature>
<keyword evidence="4 7" id="KW-0808">Transferase</keyword>
<comment type="subcellular location">
    <subcellularLocation>
        <location evidence="7">Cytoplasm</location>
    </subcellularLocation>
</comment>
<dbReference type="STRING" id="1817863.A2Y62_14980"/>
<protein>
    <recommendedName>
        <fullName evidence="7">Ribosomal RNA small subunit methyltransferase A</fullName>
        <ecNumber evidence="7">2.1.1.182</ecNumber>
    </recommendedName>
    <alternativeName>
        <fullName evidence="7">16S rRNA (adenine(1518)-N(6)/adenine(1519)-N(6))-dimethyltransferase</fullName>
    </alternativeName>
    <alternativeName>
        <fullName evidence="7">16S rRNA dimethyladenosine transferase</fullName>
    </alternativeName>
    <alternativeName>
        <fullName evidence="7">16S rRNA dimethylase</fullName>
    </alternativeName>
    <alternativeName>
        <fullName evidence="7">S-adenosylmethionine-6-N', N'-adenosyl(rRNA) dimethyltransferase</fullName>
    </alternativeName>
</protein>
<feature type="binding site" evidence="7 8">
    <location>
        <position position="93"/>
    </location>
    <ligand>
        <name>S-adenosyl-L-methionine</name>
        <dbReference type="ChEBI" id="CHEBI:59789"/>
    </ligand>
</feature>
<feature type="domain" description="Ribosomal RNA adenine methylase transferase N-terminal" evidence="9">
    <location>
        <begin position="52"/>
        <end position="228"/>
    </location>
</feature>
<dbReference type="SUPFAM" id="SSF53335">
    <property type="entry name" value="S-adenosyl-L-methionine-dependent methyltransferases"/>
    <property type="match status" value="1"/>
</dbReference>
<evidence type="ECO:0000259" key="9">
    <source>
        <dbReference type="SMART" id="SM00650"/>
    </source>
</evidence>
<name>A0A1F5V4P4_9BACT</name>
<proteinExistence type="inferred from homology"/>
<dbReference type="PROSITE" id="PS01131">
    <property type="entry name" value="RRNA_A_DIMETH"/>
    <property type="match status" value="1"/>
</dbReference>
<evidence type="ECO:0000313" key="10">
    <source>
        <dbReference type="EMBL" id="OGF58392.1"/>
    </source>
</evidence>
<organism evidence="10 11">
    <name type="scientific">Candidatus Fischerbacteria bacterium RBG_13_37_8</name>
    <dbReference type="NCBI Taxonomy" id="1817863"/>
    <lineage>
        <taxon>Bacteria</taxon>
        <taxon>Candidatus Fischeribacteriota</taxon>
    </lineage>
</organism>
<keyword evidence="2 7" id="KW-0698">rRNA processing</keyword>
<reference evidence="10 11" key="1">
    <citation type="journal article" date="2016" name="Nat. Commun.">
        <title>Thousands of microbial genomes shed light on interconnected biogeochemical processes in an aquifer system.</title>
        <authorList>
            <person name="Anantharaman K."/>
            <person name="Brown C.T."/>
            <person name="Hug L.A."/>
            <person name="Sharon I."/>
            <person name="Castelle C.J."/>
            <person name="Probst A.J."/>
            <person name="Thomas B.C."/>
            <person name="Singh A."/>
            <person name="Wilkins M.J."/>
            <person name="Karaoz U."/>
            <person name="Brodie E.L."/>
            <person name="Williams K.H."/>
            <person name="Hubbard S.S."/>
            <person name="Banfield J.F."/>
        </authorList>
    </citation>
    <scope>NUCLEOTIDE SEQUENCE [LARGE SCALE GENOMIC DNA]</scope>
</reference>
<dbReference type="InterPro" id="IPR029063">
    <property type="entry name" value="SAM-dependent_MTases_sf"/>
</dbReference>
<evidence type="ECO:0000256" key="6">
    <source>
        <dbReference type="ARBA" id="ARBA00022884"/>
    </source>
</evidence>
<dbReference type="Proteomes" id="UP000178943">
    <property type="component" value="Unassembled WGS sequence"/>
</dbReference>
<comment type="function">
    <text evidence="7">Specifically dimethylates two adjacent adenosines (A1518 and A1519) in the loop of a conserved hairpin near the 3'-end of 16S rRNA in the 30S particle. May play a critical role in biogenesis of 30S subunits.</text>
</comment>
<feature type="binding site" evidence="7 8">
    <location>
        <position position="143"/>
    </location>
    <ligand>
        <name>S-adenosyl-L-methionine</name>
        <dbReference type="ChEBI" id="CHEBI:59789"/>
    </ligand>
</feature>
<evidence type="ECO:0000313" key="11">
    <source>
        <dbReference type="Proteomes" id="UP000178943"/>
    </source>
</evidence>
<gene>
    <name evidence="7" type="primary">rsmA</name>
    <name evidence="7" type="synonym">ksgA</name>
    <name evidence="10" type="ORF">A2Y62_14980</name>
</gene>
<dbReference type="PANTHER" id="PTHR11727:SF7">
    <property type="entry name" value="DIMETHYLADENOSINE TRANSFERASE-RELATED"/>
    <property type="match status" value="1"/>
</dbReference>
<dbReference type="PANTHER" id="PTHR11727">
    <property type="entry name" value="DIMETHYLADENOSINE TRANSFERASE"/>
    <property type="match status" value="1"/>
</dbReference>
<dbReference type="GO" id="GO:0005737">
    <property type="term" value="C:cytoplasm"/>
    <property type="evidence" value="ECO:0007669"/>
    <property type="project" value="UniProtKB-SubCell"/>
</dbReference>
<evidence type="ECO:0000256" key="2">
    <source>
        <dbReference type="ARBA" id="ARBA00022552"/>
    </source>
</evidence>
<feature type="binding site" evidence="7 8">
    <location>
        <position position="72"/>
    </location>
    <ligand>
        <name>S-adenosyl-L-methionine</name>
        <dbReference type="ChEBI" id="CHEBI:59789"/>
    </ligand>
</feature>
<dbReference type="InterPro" id="IPR020598">
    <property type="entry name" value="rRNA_Ade_methylase_Trfase_N"/>
</dbReference>
<dbReference type="Gene3D" id="3.40.50.150">
    <property type="entry name" value="Vaccinia Virus protein VP39"/>
    <property type="match status" value="1"/>
</dbReference>
<dbReference type="SMART" id="SM00650">
    <property type="entry name" value="rADc"/>
    <property type="match status" value="1"/>
</dbReference>
<feature type="binding site" evidence="7 8">
    <location>
        <position position="47"/>
    </location>
    <ligand>
        <name>S-adenosyl-L-methionine</name>
        <dbReference type="ChEBI" id="CHEBI:59789"/>
    </ligand>
</feature>